<proteinExistence type="predicted"/>
<organism evidence="1 2">
    <name type="scientific">Clavibacter michiganensis subsp. michiganensis</name>
    <dbReference type="NCBI Taxonomy" id="33013"/>
    <lineage>
        <taxon>Bacteria</taxon>
        <taxon>Bacillati</taxon>
        <taxon>Actinomycetota</taxon>
        <taxon>Actinomycetes</taxon>
        <taxon>Micrococcales</taxon>
        <taxon>Microbacteriaceae</taxon>
        <taxon>Clavibacter</taxon>
    </lineage>
</organism>
<accession>A0A251XHI8</accession>
<dbReference type="AlphaFoldDB" id="A0A251XHI8"/>
<gene>
    <name evidence="1" type="ORF">CMMCAS07_10990</name>
</gene>
<comment type="caution">
    <text evidence="1">The sequence shown here is derived from an EMBL/GenBank/DDBJ whole genome shotgun (WGS) entry which is preliminary data.</text>
</comment>
<sequence>MLQLRLDGLRVVRGEGGGIREELLAAHERDGGWSASHDGFGESVTMKIRRTHGAKRYTERSAYLSSSIWRKRASESSPSPTTTSFMRSARRFWNSGSLPSTQEKTMSMSKVMSDACASNMPRSVFHSWPYISTVAARPRRRGGSRA</sequence>
<name>A0A251XHI8_CLAMM</name>
<reference evidence="1 2" key="1">
    <citation type="submission" date="2016-08" db="EMBL/GenBank/DDBJ databases">
        <title>Genome sequence of Clavibacter michiganensis subsp. michiganensis strain CASJ007.</title>
        <authorList>
            <person name="Thapa S.P."/>
            <person name="Coaker G."/>
        </authorList>
    </citation>
    <scope>NUCLEOTIDE SEQUENCE [LARGE SCALE GENOMIC DNA]</scope>
    <source>
        <strain evidence="1">CASJ007</strain>
    </source>
</reference>
<evidence type="ECO:0000313" key="1">
    <source>
        <dbReference type="EMBL" id="OUE02534.1"/>
    </source>
</evidence>
<evidence type="ECO:0000313" key="2">
    <source>
        <dbReference type="Proteomes" id="UP000195062"/>
    </source>
</evidence>
<dbReference type="EMBL" id="MDHH01000002">
    <property type="protein sequence ID" value="OUE02534.1"/>
    <property type="molecule type" value="Genomic_DNA"/>
</dbReference>
<keyword evidence="2" id="KW-1185">Reference proteome</keyword>
<dbReference type="Proteomes" id="UP000195062">
    <property type="component" value="Unassembled WGS sequence"/>
</dbReference>
<protein>
    <submittedName>
        <fullName evidence="1">Uncharacterized protein</fullName>
    </submittedName>
</protein>